<dbReference type="Gene3D" id="2.40.170.20">
    <property type="entry name" value="TonB-dependent receptor, beta-barrel domain"/>
    <property type="match status" value="1"/>
</dbReference>
<dbReference type="PANTHER" id="PTHR30069:SF41">
    <property type="entry name" value="HEME_HEMOPEXIN UTILIZATION PROTEIN C"/>
    <property type="match status" value="1"/>
</dbReference>
<keyword evidence="8 9" id="KW-0998">Cell outer membrane</keyword>
<evidence type="ECO:0000256" key="4">
    <source>
        <dbReference type="ARBA" id="ARBA00022452"/>
    </source>
</evidence>
<feature type="chain" id="PRO_5045367401" evidence="11">
    <location>
        <begin position="29"/>
        <end position="659"/>
    </location>
</feature>
<name>A0ABT2YV25_9GAMM</name>
<keyword evidence="7 9" id="KW-0472">Membrane</keyword>
<comment type="similarity">
    <text evidence="2 9 10">Belongs to the TonB-dependent receptor family.</text>
</comment>
<gene>
    <name evidence="14" type="ORF">OFY17_12825</name>
</gene>
<dbReference type="InterPro" id="IPR012910">
    <property type="entry name" value="Plug_dom"/>
</dbReference>
<dbReference type="Pfam" id="PF00593">
    <property type="entry name" value="TonB_dep_Rec_b-barrel"/>
    <property type="match status" value="1"/>
</dbReference>
<evidence type="ECO:0000256" key="11">
    <source>
        <dbReference type="SAM" id="SignalP"/>
    </source>
</evidence>
<evidence type="ECO:0000256" key="8">
    <source>
        <dbReference type="ARBA" id="ARBA00023237"/>
    </source>
</evidence>
<evidence type="ECO:0000313" key="15">
    <source>
        <dbReference type="Proteomes" id="UP001209713"/>
    </source>
</evidence>
<comment type="caution">
    <text evidence="14">The sequence shown here is derived from an EMBL/GenBank/DDBJ whole genome shotgun (WGS) entry which is preliminary data.</text>
</comment>
<evidence type="ECO:0000256" key="6">
    <source>
        <dbReference type="ARBA" id="ARBA00023077"/>
    </source>
</evidence>
<evidence type="ECO:0000256" key="1">
    <source>
        <dbReference type="ARBA" id="ARBA00004571"/>
    </source>
</evidence>
<dbReference type="PROSITE" id="PS52016">
    <property type="entry name" value="TONB_DEPENDENT_REC_3"/>
    <property type="match status" value="1"/>
</dbReference>
<proteinExistence type="inferred from homology"/>
<dbReference type="Gene3D" id="2.170.130.10">
    <property type="entry name" value="TonB-dependent receptor, plug domain"/>
    <property type="match status" value="1"/>
</dbReference>
<organism evidence="14 15">
    <name type="scientific">Marinomonas sargassi</name>
    <dbReference type="NCBI Taxonomy" id="2984494"/>
    <lineage>
        <taxon>Bacteria</taxon>
        <taxon>Pseudomonadati</taxon>
        <taxon>Pseudomonadota</taxon>
        <taxon>Gammaproteobacteria</taxon>
        <taxon>Oceanospirillales</taxon>
        <taxon>Oceanospirillaceae</taxon>
        <taxon>Marinomonas</taxon>
    </lineage>
</organism>
<dbReference type="SUPFAM" id="SSF56935">
    <property type="entry name" value="Porins"/>
    <property type="match status" value="1"/>
</dbReference>
<keyword evidence="11" id="KW-0732">Signal</keyword>
<protein>
    <submittedName>
        <fullName evidence="14">TonB-dependent receptor</fullName>
    </submittedName>
</protein>
<reference evidence="14 15" key="1">
    <citation type="submission" date="2022-10" db="EMBL/GenBank/DDBJ databases">
        <title>Marinomonas transparenta sp. nov. and Marinomonas sargassi sp. nov., isolated from marine alga (Sargassum natans (L.) Gaillon).</title>
        <authorList>
            <person name="Wang Y."/>
        </authorList>
    </citation>
    <scope>NUCLEOTIDE SEQUENCE [LARGE SCALE GENOMIC DNA]</scope>
    <source>
        <strain evidence="14 15">C2222</strain>
    </source>
</reference>
<feature type="domain" description="TonB-dependent receptor-like beta-barrel" evidence="12">
    <location>
        <begin position="241"/>
        <end position="618"/>
    </location>
</feature>
<feature type="domain" description="TonB-dependent receptor plug" evidence="13">
    <location>
        <begin position="49"/>
        <end position="144"/>
    </location>
</feature>
<dbReference type="InterPro" id="IPR037066">
    <property type="entry name" value="Plug_dom_sf"/>
</dbReference>
<dbReference type="InterPro" id="IPR036942">
    <property type="entry name" value="Beta-barrel_TonB_sf"/>
</dbReference>
<feature type="signal peptide" evidence="11">
    <location>
        <begin position="1"/>
        <end position="28"/>
    </location>
</feature>
<sequence>MRSNVTFKKSLLALAIVQATAMSSMALAEDTVLLDELKVEGRAITELDQEITAEDIEKSQATDLKGLFQNKSEVTAGGSVNIGQKIYVRNLGEDSLNITVDGAEQSGGVFHHAGRITIEPELLKRVEVEAGAANATSGPGALGGSIRFVTKDASDLLDDDQNVGALLKSTFSSNGEGLKNSATVYGRTESGKTEGMLHILDSSHDNYDDGEGNELEGTELDESLGFVKVKTQLTEEQGLSVSYESLKKAGDMTYKPEWAYNTTLTNKNPLSDSESTRKTTTVNYNFTDSESDLIDTQVTLYKTRNDLDSVDGSDNITGFVETVGVTLQNTSILDQHELTYGLNHREDESNYNNSSNTETGTVTGLYLQDSIDVNKKLTISTGVRYDQYDLDDVNNQQLKDSDVSPNIGAVIYLTDQLNLTANYSKAIRGPEIKDAYKISAGVSNSDDLTAETATNTEIGINYKKGSFSVSGGVYESVIEDAIGTETPWGKAYTNLEEDIETTGFYIDISYQLERLAAGLHFHSADTMQGDQIVTRYTHSSTATSIGDTLVLSLDYQMSQTFEAGWSAEFVKGIHDIEQSVSTYTLTLDKPGYATHNIYAKWLPLGDDQLTVALTINNLFDKQYLSHASMEDYNGNSGWEGIVGTAATGRDIRLSAALKF</sequence>
<evidence type="ECO:0000256" key="9">
    <source>
        <dbReference type="PROSITE-ProRule" id="PRU01360"/>
    </source>
</evidence>
<evidence type="ECO:0000256" key="2">
    <source>
        <dbReference type="ARBA" id="ARBA00009810"/>
    </source>
</evidence>
<evidence type="ECO:0000259" key="13">
    <source>
        <dbReference type="Pfam" id="PF07715"/>
    </source>
</evidence>
<dbReference type="EMBL" id="JAOVZB010000006">
    <property type="protein sequence ID" value="MCV2403750.1"/>
    <property type="molecule type" value="Genomic_DNA"/>
</dbReference>
<keyword evidence="15" id="KW-1185">Reference proteome</keyword>
<accession>A0ABT2YV25</accession>
<dbReference type="RefSeq" id="WP_263531133.1">
    <property type="nucleotide sequence ID" value="NZ_JAOVZB010000006.1"/>
</dbReference>
<evidence type="ECO:0000256" key="3">
    <source>
        <dbReference type="ARBA" id="ARBA00022448"/>
    </source>
</evidence>
<evidence type="ECO:0000256" key="7">
    <source>
        <dbReference type="ARBA" id="ARBA00023136"/>
    </source>
</evidence>
<keyword evidence="3 9" id="KW-0813">Transport</keyword>
<dbReference type="InterPro" id="IPR000531">
    <property type="entry name" value="Beta-barrel_TonB"/>
</dbReference>
<dbReference type="InterPro" id="IPR039426">
    <property type="entry name" value="TonB-dep_rcpt-like"/>
</dbReference>
<keyword evidence="4 9" id="KW-1134">Transmembrane beta strand</keyword>
<keyword evidence="6 10" id="KW-0798">TonB box</keyword>
<comment type="subcellular location">
    <subcellularLocation>
        <location evidence="1 9">Cell outer membrane</location>
        <topology evidence="1 9">Multi-pass membrane protein</topology>
    </subcellularLocation>
</comment>
<evidence type="ECO:0000259" key="12">
    <source>
        <dbReference type="Pfam" id="PF00593"/>
    </source>
</evidence>
<dbReference type="PANTHER" id="PTHR30069">
    <property type="entry name" value="TONB-DEPENDENT OUTER MEMBRANE RECEPTOR"/>
    <property type="match status" value="1"/>
</dbReference>
<evidence type="ECO:0000313" key="14">
    <source>
        <dbReference type="EMBL" id="MCV2403750.1"/>
    </source>
</evidence>
<dbReference type="Pfam" id="PF07715">
    <property type="entry name" value="Plug"/>
    <property type="match status" value="1"/>
</dbReference>
<keyword evidence="14" id="KW-0675">Receptor</keyword>
<keyword evidence="5 9" id="KW-0812">Transmembrane</keyword>
<dbReference type="Proteomes" id="UP001209713">
    <property type="component" value="Unassembled WGS sequence"/>
</dbReference>
<evidence type="ECO:0000256" key="5">
    <source>
        <dbReference type="ARBA" id="ARBA00022692"/>
    </source>
</evidence>
<evidence type="ECO:0000256" key="10">
    <source>
        <dbReference type="RuleBase" id="RU003357"/>
    </source>
</evidence>